<dbReference type="AlphaFoldDB" id="A0A370GQK4"/>
<sequence length="417" mass="47462">MKIRYWDTNLKVRLIGEGLFNMLFWMYFPFITVYFSGAFGKSIAGMLMTVPPLFSLWGSLLGGALSDRVGRRPVMLFGALLQTIMFALFALSGSHWIDYIAFIGIGIGGAIYRPASQSMVADLAPPKELREIFATFTTANNIGAILGPLLGAIFFFHYRQELLWTCAVVMLGYFIAIYLIVHESMPIRVDIQEKRPISTELKEQWKGYGIIFRDKIFLFYIIAGIFSLVAIMQLDLYLPVYIINHVPGQALFTWNHWSFHISSTEVFGWVLGFNGLLFVLFILPVTKWFGNWKERNVFILSSLMAGGGTFLVGLNTNIWYLFFVTIIFTFGEMVRSPVTQSFISRYAPEHARGQYMGADSLQYTIGKFLAPITVFLSSWIAPMGIFTLILGFSLVSILFYHLLFRFYKEQPLASKLN</sequence>
<dbReference type="Proteomes" id="UP000255326">
    <property type="component" value="Unassembled WGS sequence"/>
</dbReference>
<feature type="transmembrane region" description="Helical" evidence="7">
    <location>
        <begin position="379"/>
        <end position="403"/>
    </location>
</feature>
<protein>
    <submittedName>
        <fullName evidence="9">Putative MFS family arabinose efflux permease</fullName>
    </submittedName>
</protein>
<evidence type="ECO:0000256" key="4">
    <source>
        <dbReference type="ARBA" id="ARBA00022692"/>
    </source>
</evidence>
<feature type="domain" description="Major facilitator superfamily (MFS) profile" evidence="8">
    <location>
        <begin position="1"/>
        <end position="408"/>
    </location>
</feature>
<keyword evidence="10" id="KW-1185">Reference proteome</keyword>
<dbReference type="Pfam" id="PF07690">
    <property type="entry name" value="MFS_1"/>
    <property type="match status" value="2"/>
</dbReference>
<dbReference type="InterPro" id="IPR005829">
    <property type="entry name" value="Sugar_transporter_CS"/>
</dbReference>
<dbReference type="SUPFAM" id="SSF103473">
    <property type="entry name" value="MFS general substrate transporter"/>
    <property type="match status" value="1"/>
</dbReference>
<evidence type="ECO:0000256" key="7">
    <source>
        <dbReference type="SAM" id="Phobius"/>
    </source>
</evidence>
<keyword evidence="6 7" id="KW-0472">Membrane</keyword>
<dbReference type="RefSeq" id="WP_114744441.1">
    <property type="nucleotide sequence ID" value="NZ_QQAY01000002.1"/>
</dbReference>
<evidence type="ECO:0000256" key="2">
    <source>
        <dbReference type="ARBA" id="ARBA00022448"/>
    </source>
</evidence>
<feature type="transmembrane region" description="Helical" evidence="7">
    <location>
        <begin position="96"/>
        <end position="112"/>
    </location>
</feature>
<dbReference type="InterPro" id="IPR011701">
    <property type="entry name" value="MFS"/>
</dbReference>
<feature type="transmembrane region" description="Helical" evidence="7">
    <location>
        <begin position="162"/>
        <end position="181"/>
    </location>
</feature>
<feature type="transmembrane region" description="Helical" evidence="7">
    <location>
        <begin position="74"/>
        <end position="90"/>
    </location>
</feature>
<comment type="subcellular location">
    <subcellularLocation>
        <location evidence="1">Cell membrane</location>
        <topology evidence="1">Multi-pass membrane protein</topology>
    </subcellularLocation>
</comment>
<keyword evidence="5 7" id="KW-1133">Transmembrane helix</keyword>
<reference evidence="9 10" key="1">
    <citation type="submission" date="2018-07" db="EMBL/GenBank/DDBJ databases">
        <title>Genomic Encyclopedia of Type Strains, Phase IV (KMG-IV): sequencing the most valuable type-strain genomes for metagenomic binning, comparative biology and taxonomic classification.</title>
        <authorList>
            <person name="Goeker M."/>
        </authorList>
    </citation>
    <scope>NUCLEOTIDE SEQUENCE [LARGE SCALE GENOMIC DNA]</scope>
    <source>
        <strain evidence="9 10">DSM 25281</strain>
    </source>
</reference>
<feature type="transmembrane region" description="Helical" evidence="7">
    <location>
        <begin position="132"/>
        <end position="156"/>
    </location>
</feature>
<proteinExistence type="predicted"/>
<dbReference type="CDD" id="cd17329">
    <property type="entry name" value="MFS_MdtH_MDR_like"/>
    <property type="match status" value="1"/>
</dbReference>
<keyword evidence="2" id="KW-0813">Transport</keyword>
<evidence type="ECO:0000259" key="8">
    <source>
        <dbReference type="PROSITE" id="PS50850"/>
    </source>
</evidence>
<gene>
    <name evidence="9" type="ORF">DFR59_102229</name>
</gene>
<dbReference type="GO" id="GO:0022857">
    <property type="term" value="F:transmembrane transporter activity"/>
    <property type="evidence" value="ECO:0007669"/>
    <property type="project" value="InterPro"/>
</dbReference>
<evidence type="ECO:0000256" key="5">
    <source>
        <dbReference type="ARBA" id="ARBA00022989"/>
    </source>
</evidence>
<dbReference type="PROSITE" id="PS50850">
    <property type="entry name" value="MFS"/>
    <property type="match status" value="1"/>
</dbReference>
<dbReference type="GO" id="GO:0005886">
    <property type="term" value="C:plasma membrane"/>
    <property type="evidence" value="ECO:0007669"/>
    <property type="project" value="UniProtKB-SubCell"/>
</dbReference>
<keyword evidence="4 7" id="KW-0812">Transmembrane</keyword>
<evidence type="ECO:0000313" key="9">
    <source>
        <dbReference type="EMBL" id="RDI45600.1"/>
    </source>
</evidence>
<dbReference type="InterPro" id="IPR020846">
    <property type="entry name" value="MFS_dom"/>
</dbReference>
<evidence type="ECO:0000256" key="1">
    <source>
        <dbReference type="ARBA" id="ARBA00004651"/>
    </source>
</evidence>
<name>A0A370GQK4_9BACI</name>
<evidence type="ECO:0000313" key="10">
    <source>
        <dbReference type="Proteomes" id="UP000255326"/>
    </source>
</evidence>
<accession>A0A370GQK4</accession>
<evidence type="ECO:0000256" key="3">
    <source>
        <dbReference type="ARBA" id="ARBA00022475"/>
    </source>
</evidence>
<evidence type="ECO:0000256" key="6">
    <source>
        <dbReference type="ARBA" id="ARBA00023136"/>
    </source>
</evidence>
<feature type="transmembrane region" description="Helical" evidence="7">
    <location>
        <begin position="297"/>
        <end position="330"/>
    </location>
</feature>
<feature type="transmembrane region" description="Helical" evidence="7">
    <location>
        <begin position="216"/>
        <end position="234"/>
    </location>
</feature>
<dbReference type="PANTHER" id="PTHR23517">
    <property type="entry name" value="RESISTANCE PROTEIN MDTM, PUTATIVE-RELATED-RELATED"/>
    <property type="match status" value="1"/>
</dbReference>
<feature type="transmembrane region" description="Helical" evidence="7">
    <location>
        <begin position="43"/>
        <end position="62"/>
    </location>
</feature>
<feature type="transmembrane region" description="Helical" evidence="7">
    <location>
        <begin position="12"/>
        <end position="37"/>
    </location>
</feature>
<dbReference type="Gene3D" id="1.20.1250.20">
    <property type="entry name" value="MFS general substrate transporter like domains"/>
    <property type="match status" value="1"/>
</dbReference>
<keyword evidence="3" id="KW-1003">Cell membrane</keyword>
<dbReference type="PANTHER" id="PTHR23517:SF3">
    <property type="entry name" value="INTEGRAL MEMBRANE TRANSPORT PROTEIN"/>
    <property type="match status" value="1"/>
</dbReference>
<feature type="transmembrane region" description="Helical" evidence="7">
    <location>
        <begin position="266"/>
        <end position="285"/>
    </location>
</feature>
<dbReference type="EMBL" id="QQAY01000002">
    <property type="protein sequence ID" value="RDI45600.1"/>
    <property type="molecule type" value="Genomic_DNA"/>
</dbReference>
<dbReference type="InterPro" id="IPR050171">
    <property type="entry name" value="MFS_Transporters"/>
</dbReference>
<dbReference type="OrthoDB" id="9793283at2"/>
<dbReference type="PROSITE" id="PS00216">
    <property type="entry name" value="SUGAR_TRANSPORT_1"/>
    <property type="match status" value="1"/>
</dbReference>
<dbReference type="InterPro" id="IPR036259">
    <property type="entry name" value="MFS_trans_sf"/>
</dbReference>
<organism evidence="9 10">
    <name type="scientific">Falsibacillus pallidus</name>
    <dbReference type="NCBI Taxonomy" id="493781"/>
    <lineage>
        <taxon>Bacteria</taxon>
        <taxon>Bacillati</taxon>
        <taxon>Bacillota</taxon>
        <taxon>Bacilli</taxon>
        <taxon>Bacillales</taxon>
        <taxon>Bacillaceae</taxon>
        <taxon>Falsibacillus</taxon>
    </lineage>
</organism>
<comment type="caution">
    <text evidence="9">The sequence shown here is derived from an EMBL/GenBank/DDBJ whole genome shotgun (WGS) entry which is preliminary data.</text>
</comment>